<evidence type="ECO:0000313" key="2">
    <source>
        <dbReference type="Proteomes" id="UP001243330"/>
    </source>
</evidence>
<keyword evidence="2" id="KW-1185">Reference proteome</keyword>
<protein>
    <submittedName>
        <fullName evidence="1">Uncharacterized protein</fullName>
    </submittedName>
</protein>
<gene>
    <name evidence="1" type="ORF">CCHR01_03155</name>
</gene>
<comment type="caution">
    <text evidence="1">The sequence shown here is derived from an EMBL/GenBank/DDBJ whole genome shotgun (WGS) entry which is preliminary data.</text>
</comment>
<dbReference type="Proteomes" id="UP001243330">
    <property type="component" value="Unassembled WGS sequence"/>
</dbReference>
<reference evidence="1" key="1">
    <citation type="submission" date="2023-01" db="EMBL/GenBank/DDBJ databases">
        <title>Colletotrichum chrysophilum M932 genome sequence.</title>
        <authorList>
            <person name="Baroncelli R."/>
        </authorList>
    </citation>
    <scope>NUCLEOTIDE SEQUENCE</scope>
    <source>
        <strain evidence="1">M932</strain>
    </source>
</reference>
<proteinExistence type="predicted"/>
<evidence type="ECO:0000313" key="1">
    <source>
        <dbReference type="EMBL" id="KAK1854181.1"/>
    </source>
</evidence>
<accession>A0AAD9ATD7</accession>
<sequence length="60" mass="6656">MPTSLDAISDFFRFVITALACSGAWRPPFGGLVRYVQWLFKHQMSDDSNGIGIVGSTSFR</sequence>
<dbReference type="AlphaFoldDB" id="A0AAD9ATD7"/>
<name>A0AAD9ATD7_9PEZI</name>
<organism evidence="1 2">
    <name type="scientific">Colletotrichum chrysophilum</name>
    <dbReference type="NCBI Taxonomy" id="1836956"/>
    <lineage>
        <taxon>Eukaryota</taxon>
        <taxon>Fungi</taxon>
        <taxon>Dikarya</taxon>
        <taxon>Ascomycota</taxon>
        <taxon>Pezizomycotina</taxon>
        <taxon>Sordariomycetes</taxon>
        <taxon>Hypocreomycetidae</taxon>
        <taxon>Glomerellales</taxon>
        <taxon>Glomerellaceae</taxon>
        <taxon>Colletotrichum</taxon>
        <taxon>Colletotrichum gloeosporioides species complex</taxon>
    </lineage>
</organism>
<dbReference type="EMBL" id="JAQOWY010000041">
    <property type="protein sequence ID" value="KAK1854181.1"/>
    <property type="molecule type" value="Genomic_DNA"/>
</dbReference>